<accession>A0ACC1TCK1</accession>
<proteinExistence type="predicted"/>
<evidence type="ECO:0000313" key="2">
    <source>
        <dbReference type="Proteomes" id="UP001148662"/>
    </source>
</evidence>
<protein>
    <submittedName>
        <fullName evidence="1">Uncharacterized protein</fullName>
    </submittedName>
</protein>
<keyword evidence="2" id="KW-1185">Reference proteome</keyword>
<sequence>MPSAINKFFRNSYRFTVGIKRSSKPRRRKDATASDVPIELYDLIISFYEPPSLSELSQQDSRNQVTVSKREMGQIALVCCSWARTCQPKIFRDVALRSNEDADTLLRLANSPTSRIANYLSPYTSLCRPLRQLLPSSPEFRMSVSGVSHLQLMTAMHTTFPRSIASRLLRVPSIRLQSVQFERFHDLAKLLAEMPSLGKVSCRNVTWKQSFGDDVPPPVPGPRRVALPVKQYSMRGCTSNTGTIWLSTLLIQSDPLHMEDARALCSIASGFSQYAGGAIPAFSDLSTSARSTKDAICFCARDLAGLSWTPAIKFSLYSSNRTRRVRRIDIDYRCCSQLWHPDWMVIDDHMAALSDLESVVFSFRARQDMMFVANEVARKGILHLSTSTRLWYTIPSEEGSVGKGSKWYKGESIHRGACPMFRPALPAFTRSPLRDTRTGPEKT</sequence>
<comment type="caution">
    <text evidence="1">The sequence shown here is derived from an EMBL/GenBank/DDBJ whole genome shotgun (WGS) entry which is preliminary data.</text>
</comment>
<dbReference type="EMBL" id="JANHOG010000104">
    <property type="protein sequence ID" value="KAJ3558198.1"/>
    <property type="molecule type" value="Genomic_DNA"/>
</dbReference>
<name>A0ACC1TCK1_9APHY</name>
<gene>
    <name evidence="1" type="ORF">NM688_g1070</name>
</gene>
<evidence type="ECO:0000313" key="1">
    <source>
        <dbReference type="EMBL" id="KAJ3558198.1"/>
    </source>
</evidence>
<dbReference type="Proteomes" id="UP001148662">
    <property type="component" value="Unassembled WGS sequence"/>
</dbReference>
<organism evidence="1 2">
    <name type="scientific">Phlebia brevispora</name>
    <dbReference type="NCBI Taxonomy" id="194682"/>
    <lineage>
        <taxon>Eukaryota</taxon>
        <taxon>Fungi</taxon>
        <taxon>Dikarya</taxon>
        <taxon>Basidiomycota</taxon>
        <taxon>Agaricomycotina</taxon>
        <taxon>Agaricomycetes</taxon>
        <taxon>Polyporales</taxon>
        <taxon>Meruliaceae</taxon>
        <taxon>Phlebia</taxon>
    </lineage>
</organism>
<reference evidence="1" key="1">
    <citation type="submission" date="2022-07" db="EMBL/GenBank/DDBJ databases">
        <title>Genome Sequence of Phlebia brevispora.</title>
        <authorList>
            <person name="Buettner E."/>
        </authorList>
    </citation>
    <scope>NUCLEOTIDE SEQUENCE</scope>
    <source>
        <strain evidence="1">MPL23</strain>
    </source>
</reference>